<protein>
    <submittedName>
        <fullName evidence="1">Uncharacterized protein</fullName>
    </submittedName>
</protein>
<dbReference type="InterPro" id="IPR032675">
    <property type="entry name" value="LRR_dom_sf"/>
</dbReference>
<gene>
    <name evidence="1" type="ORF">HK097_004005</name>
</gene>
<sequence>MPQTDMSGRFVISLCADALAMSLRTLYQLHATTPDERSLRDKQAEKIVATWRTCELWLQLFPFWNSGTGREKFAEKVTAATDTLPSKLEACIEAIAKLKDTETYDLVSASRALPDVLMSLTPPPGKPFAKSLNKSTQFPDIVIKNIINWVQPSLRRQIQDTPKLSTLSLVSTAWNKAVKSKLASDLFTMEEDNVIALYIREAHFRTLSPSKRRPVNLSIEESGYKGYERDNNDVRLNVSIRGLGAICWVRALDIWNLELNAMTVVEWIAHSSSLTDFGLQRCKISGSVNLEDDHAQSAAQHLKKCVAARMTDNTEDAILRRPFKNIEVITLTSFVMQSFDSTLRSLELKQSLHYETVLTLDGLQFLDYHHTENQISFPHLPALKHLRIESIAALFYMAPSTPNPRLLDGVIWVDRDPHPDGIYAALKSLPSLPVLALSYYHDHNWFRIKRFSNSVIKYLREKGSNLTGLSLSLKTMPTSVFECVALQCPELTHLVIDFPDVEGLKAIVMRKYTRTCPKLRKIGLGGPFDDDAREWIRKLSEDLNAWWSMEDPNVLRSFGVYN</sequence>
<keyword evidence="2" id="KW-1185">Reference proteome</keyword>
<evidence type="ECO:0000313" key="1">
    <source>
        <dbReference type="EMBL" id="KAJ3057485.1"/>
    </source>
</evidence>
<accession>A0AAD5X5F4</accession>
<dbReference type="EMBL" id="JADGJD010000002">
    <property type="protein sequence ID" value="KAJ3057485.1"/>
    <property type="molecule type" value="Genomic_DNA"/>
</dbReference>
<comment type="caution">
    <text evidence="1">The sequence shown here is derived from an EMBL/GenBank/DDBJ whole genome shotgun (WGS) entry which is preliminary data.</text>
</comment>
<evidence type="ECO:0000313" key="2">
    <source>
        <dbReference type="Proteomes" id="UP001212841"/>
    </source>
</evidence>
<dbReference type="Gene3D" id="3.80.10.10">
    <property type="entry name" value="Ribonuclease Inhibitor"/>
    <property type="match status" value="1"/>
</dbReference>
<organism evidence="1 2">
    <name type="scientific">Rhizophlyctis rosea</name>
    <dbReference type="NCBI Taxonomy" id="64517"/>
    <lineage>
        <taxon>Eukaryota</taxon>
        <taxon>Fungi</taxon>
        <taxon>Fungi incertae sedis</taxon>
        <taxon>Chytridiomycota</taxon>
        <taxon>Chytridiomycota incertae sedis</taxon>
        <taxon>Chytridiomycetes</taxon>
        <taxon>Rhizophlyctidales</taxon>
        <taxon>Rhizophlyctidaceae</taxon>
        <taxon>Rhizophlyctis</taxon>
    </lineage>
</organism>
<proteinExistence type="predicted"/>
<dbReference type="SUPFAM" id="SSF52047">
    <property type="entry name" value="RNI-like"/>
    <property type="match status" value="1"/>
</dbReference>
<dbReference type="Proteomes" id="UP001212841">
    <property type="component" value="Unassembled WGS sequence"/>
</dbReference>
<dbReference type="AlphaFoldDB" id="A0AAD5X5F4"/>
<name>A0AAD5X5F4_9FUNG</name>
<reference evidence="1" key="1">
    <citation type="submission" date="2020-05" db="EMBL/GenBank/DDBJ databases">
        <title>Phylogenomic resolution of chytrid fungi.</title>
        <authorList>
            <person name="Stajich J.E."/>
            <person name="Amses K."/>
            <person name="Simmons R."/>
            <person name="Seto K."/>
            <person name="Myers J."/>
            <person name="Bonds A."/>
            <person name="Quandt C.A."/>
            <person name="Barry K."/>
            <person name="Liu P."/>
            <person name="Grigoriev I."/>
            <person name="Longcore J.E."/>
            <person name="James T.Y."/>
        </authorList>
    </citation>
    <scope>NUCLEOTIDE SEQUENCE</scope>
    <source>
        <strain evidence="1">JEL0318</strain>
    </source>
</reference>